<sequence length="138" mass="15195">MERTFAMIKPDGVRRNLTAEILGRLIRKGYRVVGLKQMVIPRELAEQHYAEHKERPFFGELVDFITSGPVVAIALEGENVISGLRTLMGATNPKDAAPGTFRGDYATSIGENVIHGSANEHDAARELGLFFSDAELLK</sequence>
<evidence type="ECO:0000256" key="7">
    <source>
        <dbReference type="ARBA" id="ARBA00022741"/>
    </source>
</evidence>
<keyword evidence="8 12" id="KW-0418">Kinase</keyword>
<dbReference type="NCBIfam" id="NF001908">
    <property type="entry name" value="PRK00668.1"/>
    <property type="match status" value="1"/>
</dbReference>
<dbReference type="EC" id="2.7.4.6" evidence="3 12"/>
<keyword evidence="12" id="KW-0963">Cytoplasm</keyword>
<evidence type="ECO:0000256" key="4">
    <source>
        <dbReference type="ARBA" id="ARBA00017632"/>
    </source>
</evidence>
<evidence type="ECO:0000256" key="12">
    <source>
        <dbReference type="HAMAP-Rule" id="MF_00451"/>
    </source>
</evidence>
<evidence type="ECO:0000256" key="6">
    <source>
        <dbReference type="ARBA" id="ARBA00022723"/>
    </source>
</evidence>
<comment type="function">
    <text evidence="12">Major role in the synthesis of nucleoside triphosphates other than ATP. The ATP gamma phosphate is transferred to the NDP beta phosphate via a ping-pong mechanism, using a phosphorylated active-site intermediate.</text>
</comment>
<evidence type="ECO:0000256" key="14">
    <source>
        <dbReference type="RuleBase" id="RU004011"/>
    </source>
</evidence>
<feature type="binding site" evidence="12 13">
    <location>
        <position position="57"/>
    </location>
    <ligand>
        <name>ATP</name>
        <dbReference type="ChEBI" id="CHEBI:30616"/>
    </ligand>
</feature>
<feature type="domain" description="Nucleoside diphosphate kinase-like" evidence="15">
    <location>
        <begin position="1"/>
        <end position="138"/>
    </location>
</feature>
<dbReference type="InterPro" id="IPR036850">
    <property type="entry name" value="NDK-like_dom_sf"/>
</dbReference>
<dbReference type="CDD" id="cd04413">
    <property type="entry name" value="NDPk_I"/>
    <property type="match status" value="1"/>
</dbReference>
<dbReference type="GO" id="GO:0005524">
    <property type="term" value="F:ATP binding"/>
    <property type="evidence" value="ECO:0007669"/>
    <property type="project" value="UniProtKB-UniRule"/>
</dbReference>
<dbReference type="GO" id="GO:0006183">
    <property type="term" value="P:GTP biosynthetic process"/>
    <property type="evidence" value="ECO:0007669"/>
    <property type="project" value="UniProtKB-UniRule"/>
</dbReference>
<keyword evidence="12" id="KW-0597">Phosphoprotein</keyword>
<dbReference type="GO" id="GO:0005737">
    <property type="term" value="C:cytoplasm"/>
    <property type="evidence" value="ECO:0007669"/>
    <property type="project" value="UniProtKB-SubCell"/>
</dbReference>
<keyword evidence="6 12" id="KW-0479">Metal-binding</keyword>
<feature type="binding site" evidence="12 13">
    <location>
        <position position="102"/>
    </location>
    <ligand>
        <name>ATP</name>
        <dbReference type="ChEBI" id="CHEBI:30616"/>
    </ligand>
</feature>
<keyword evidence="5 12" id="KW-0808">Transferase</keyword>
<feature type="binding site" evidence="12 13">
    <location>
        <position position="85"/>
    </location>
    <ligand>
        <name>ATP</name>
        <dbReference type="ChEBI" id="CHEBI:30616"/>
    </ligand>
</feature>
<dbReference type="PANTHER" id="PTHR11349">
    <property type="entry name" value="NUCLEOSIDE DIPHOSPHATE KINASE"/>
    <property type="match status" value="1"/>
</dbReference>
<dbReference type="GO" id="GO:0006228">
    <property type="term" value="P:UTP biosynthetic process"/>
    <property type="evidence" value="ECO:0007669"/>
    <property type="project" value="UniProtKB-UniRule"/>
</dbReference>
<dbReference type="InterPro" id="IPR001564">
    <property type="entry name" value="Nucleoside_diP_kinase"/>
</dbReference>
<evidence type="ECO:0000256" key="8">
    <source>
        <dbReference type="ARBA" id="ARBA00022777"/>
    </source>
</evidence>
<comment type="caution">
    <text evidence="16">The sequence shown here is derived from an EMBL/GenBank/DDBJ whole genome shotgun (WGS) entry which is preliminary data.</text>
</comment>
<comment type="subunit">
    <text evidence="12">Homotetramer.</text>
</comment>
<evidence type="ECO:0000256" key="9">
    <source>
        <dbReference type="ARBA" id="ARBA00022840"/>
    </source>
</evidence>
<feature type="active site" description="Pros-phosphohistidine intermediate" evidence="12 13">
    <location>
        <position position="115"/>
    </location>
</feature>
<dbReference type="HAMAP" id="MF_00451">
    <property type="entry name" value="NDP_kinase"/>
    <property type="match status" value="1"/>
</dbReference>
<name>A0A841I402_9DEIO</name>
<comment type="subcellular location">
    <subcellularLocation>
        <location evidence="12">Cytoplasm</location>
    </subcellularLocation>
</comment>
<evidence type="ECO:0000256" key="5">
    <source>
        <dbReference type="ARBA" id="ARBA00022679"/>
    </source>
</evidence>
<comment type="catalytic activity">
    <reaction evidence="12">
        <text>a 2'-deoxyribonucleoside 5'-diphosphate + ATP = a 2'-deoxyribonucleoside 5'-triphosphate + ADP</text>
        <dbReference type="Rhea" id="RHEA:44640"/>
        <dbReference type="ChEBI" id="CHEBI:30616"/>
        <dbReference type="ChEBI" id="CHEBI:61560"/>
        <dbReference type="ChEBI" id="CHEBI:73316"/>
        <dbReference type="ChEBI" id="CHEBI:456216"/>
        <dbReference type="EC" id="2.7.4.6"/>
    </reaction>
</comment>
<feature type="binding site" evidence="12 13">
    <location>
        <position position="91"/>
    </location>
    <ligand>
        <name>ATP</name>
        <dbReference type="ChEBI" id="CHEBI:30616"/>
    </ligand>
</feature>
<dbReference type="Proteomes" id="UP000569951">
    <property type="component" value="Unassembled WGS sequence"/>
</dbReference>
<dbReference type="Gene3D" id="3.30.70.141">
    <property type="entry name" value="Nucleoside diphosphate kinase-like domain"/>
    <property type="match status" value="1"/>
</dbReference>
<accession>A0A841I402</accession>
<dbReference type="SUPFAM" id="SSF54919">
    <property type="entry name" value="Nucleoside diphosphate kinase, NDK"/>
    <property type="match status" value="1"/>
</dbReference>
<dbReference type="PROSITE" id="PS51374">
    <property type="entry name" value="NDPK_LIKE"/>
    <property type="match status" value="1"/>
</dbReference>
<keyword evidence="10 12" id="KW-0460">Magnesium</keyword>
<dbReference type="GO" id="GO:0006241">
    <property type="term" value="P:CTP biosynthetic process"/>
    <property type="evidence" value="ECO:0007669"/>
    <property type="project" value="UniProtKB-UniRule"/>
</dbReference>
<dbReference type="RefSeq" id="WP_183988505.1">
    <property type="nucleotide sequence ID" value="NZ_JACHHG010000015.1"/>
</dbReference>
<evidence type="ECO:0000256" key="13">
    <source>
        <dbReference type="PROSITE-ProRule" id="PRU00706"/>
    </source>
</evidence>
<dbReference type="GO" id="GO:0004550">
    <property type="term" value="F:nucleoside diphosphate kinase activity"/>
    <property type="evidence" value="ECO:0007669"/>
    <property type="project" value="UniProtKB-UniRule"/>
</dbReference>
<dbReference type="PRINTS" id="PR01243">
    <property type="entry name" value="NUCDPKINASE"/>
</dbReference>
<evidence type="ECO:0000256" key="11">
    <source>
        <dbReference type="ARBA" id="ARBA00023080"/>
    </source>
</evidence>
<dbReference type="GO" id="GO:0046872">
    <property type="term" value="F:metal ion binding"/>
    <property type="evidence" value="ECO:0007669"/>
    <property type="project" value="UniProtKB-KW"/>
</dbReference>
<dbReference type="FunFam" id="3.30.70.141:FF:000003">
    <property type="entry name" value="Nucleoside diphosphate kinase"/>
    <property type="match status" value="1"/>
</dbReference>
<dbReference type="Pfam" id="PF00334">
    <property type="entry name" value="NDK"/>
    <property type="match status" value="1"/>
</dbReference>
<keyword evidence="17" id="KW-1185">Reference proteome</keyword>
<evidence type="ECO:0000256" key="3">
    <source>
        <dbReference type="ARBA" id="ARBA00012966"/>
    </source>
</evidence>
<gene>
    <name evidence="12" type="primary">ndk</name>
    <name evidence="16" type="ORF">HNR42_003224</name>
</gene>
<organism evidence="16 17">
    <name type="scientific">Deinobacterium chartae</name>
    <dbReference type="NCBI Taxonomy" id="521158"/>
    <lineage>
        <taxon>Bacteria</taxon>
        <taxon>Thermotogati</taxon>
        <taxon>Deinococcota</taxon>
        <taxon>Deinococci</taxon>
        <taxon>Deinococcales</taxon>
        <taxon>Deinococcaceae</taxon>
        <taxon>Deinobacterium</taxon>
    </lineage>
</organism>
<protein>
    <recommendedName>
        <fullName evidence="4 12">Nucleoside diphosphate kinase</fullName>
        <shortName evidence="12">NDK</shortName>
        <shortName evidence="12">NDP kinase</shortName>
        <ecNumber evidence="3 12">2.7.4.6</ecNumber>
    </recommendedName>
    <alternativeName>
        <fullName evidence="12">Nucleoside-2-P kinase</fullName>
    </alternativeName>
</protein>
<proteinExistence type="inferred from homology"/>
<evidence type="ECO:0000256" key="10">
    <source>
        <dbReference type="ARBA" id="ARBA00022842"/>
    </source>
</evidence>
<dbReference type="InterPro" id="IPR034907">
    <property type="entry name" value="NDK-like_dom"/>
</dbReference>
<evidence type="ECO:0000313" key="17">
    <source>
        <dbReference type="Proteomes" id="UP000569951"/>
    </source>
</evidence>
<dbReference type="EMBL" id="JACHHG010000015">
    <property type="protein sequence ID" value="MBB6099766.1"/>
    <property type="molecule type" value="Genomic_DNA"/>
</dbReference>
<comment type="similarity">
    <text evidence="2 12 13 14">Belongs to the NDK family.</text>
</comment>
<reference evidence="16 17" key="1">
    <citation type="submission" date="2020-08" db="EMBL/GenBank/DDBJ databases">
        <title>Genomic Encyclopedia of Type Strains, Phase IV (KMG-IV): sequencing the most valuable type-strain genomes for metagenomic binning, comparative biology and taxonomic classification.</title>
        <authorList>
            <person name="Goeker M."/>
        </authorList>
    </citation>
    <scope>NUCLEOTIDE SEQUENCE [LARGE SCALE GENOMIC DNA]</scope>
    <source>
        <strain evidence="16 17">DSM 21458</strain>
    </source>
</reference>
<evidence type="ECO:0000256" key="1">
    <source>
        <dbReference type="ARBA" id="ARBA00001946"/>
    </source>
</evidence>
<dbReference type="SMART" id="SM00562">
    <property type="entry name" value="NDK"/>
    <property type="match status" value="1"/>
</dbReference>
<keyword evidence="9 12" id="KW-0067">ATP-binding</keyword>
<keyword evidence="7 12" id="KW-0547">Nucleotide-binding</keyword>
<evidence type="ECO:0000313" key="16">
    <source>
        <dbReference type="EMBL" id="MBB6099766.1"/>
    </source>
</evidence>
<feature type="binding site" evidence="12 13">
    <location>
        <position position="112"/>
    </location>
    <ligand>
        <name>ATP</name>
        <dbReference type="ChEBI" id="CHEBI:30616"/>
    </ligand>
</feature>
<comment type="catalytic activity">
    <reaction evidence="12">
        <text>a ribonucleoside 5'-diphosphate + ATP = a ribonucleoside 5'-triphosphate + ADP</text>
        <dbReference type="Rhea" id="RHEA:18113"/>
        <dbReference type="ChEBI" id="CHEBI:30616"/>
        <dbReference type="ChEBI" id="CHEBI:57930"/>
        <dbReference type="ChEBI" id="CHEBI:61557"/>
        <dbReference type="ChEBI" id="CHEBI:456216"/>
        <dbReference type="EC" id="2.7.4.6"/>
    </reaction>
</comment>
<keyword evidence="11 12" id="KW-0546">Nucleotide metabolism</keyword>
<comment type="cofactor">
    <cofactor evidence="1 12">
        <name>Mg(2+)</name>
        <dbReference type="ChEBI" id="CHEBI:18420"/>
    </cofactor>
</comment>
<dbReference type="AlphaFoldDB" id="A0A841I402"/>
<feature type="binding site" evidence="12 13">
    <location>
        <position position="9"/>
    </location>
    <ligand>
        <name>ATP</name>
        <dbReference type="ChEBI" id="CHEBI:30616"/>
    </ligand>
</feature>
<evidence type="ECO:0000259" key="15">
    <source>
        <dbReference type="SMART" id="SM00562"/>
    </source>
</evidence>
<evidence type="ECO:0000256" key="2">
    <source>
        <dbReference type="ARBA" id="ARBA00008142"/>
    </source>
</evidence>